<feature type="domain" description="NTF2-like" evidence="2">
    <location>
        <begin position="29"/>
        <end position="147"/>
    </location>
</feature>
<accession>G0N049</accession>
<evidence type="ECO:0000313" key="3">
    <source>
        <dbReference type="EMBL" id="EGT48855.1"/>
    </source>
</evidence>
<dbReference type="EMBL" id="GL379824">
    <property type="protein sequence ID" value="EGT48855.1"/>
    <property type="molecule type" value="Genomic_DNA"/>
</dbReference>
<reference evidence="4" key="1">
    <citation type="submission" date="2011-07" db="EMBL/GenBank/DDBJ databases">
        <authorList>
            <consortium name="Caenorhabditis brenneri Sequencing and Analysis Consortium"/>
            <person name="Wilson R.K."/>
        </authorList>
    </citation>
    <scope>NUCLEOTIDE SEQUENCE [LARGE SCALE GENOMIC DNA]</scope>
    <source>
        <strain evidence="4">PB2801</strain>
    </source>
</reference>
<dbReference type="InterPro" id="IPR058721">
    <property type="entry name" value="NTF2_3"/>
</dbReference>
<keyword evidence="4" id="KW-1185">Reference proteome</keyword>
<evidence type="ECO:0000313" key="4">
    <source>
        <dbReference type="Proteomes" id="UP000008068"/>
    </source>
</evidence>
<dbReference type="Pfam" id="PF26530">
    <property type="entry name" value="NTF2_3"/>
    <property type="match status" value="1"/>
</dbReference>
<gene>
    <name evidence="3" type="ORF">CAEBREN_25411</name>
</gene>
<evidence type="ECO:0000259" key="2">
    <source>
        <dbReference type="Pfam" id="PF26530"/>
    </source>
</evidence>
<evidence type="ECO:0000256" key="1">
    <source>
        <dbReference type="SAM" id="SignalP"/>
    </source>
</evidence>
<feature type="signal peptide" evidence="1">
    <location>
        <begin position="1"/>
        <end position="19"/>
    </location>
</feature>
<keyword evidence="1" id="KW-0732">Signal</keyword>
<sequence>MKYLFFIVILTILTQFSSSSNAPDDSIKYIQEWADGLQAAVKNGDKPAIKSFFYKNAIFLTCEHTNSSSRPYEVKSYRGENLVDLLAKPNPKFGIHVLSSHYYKGNEEHAVAFLVITGFGDPIAHTDFFFNINETAQFVIGEYLACGWAKMNCRKVCE</sequence>
<organism evidence="4">
    <name type="scientific">Caenorhabditis brenneri</name>
    <name type="common">Nematode worm</name>
    <dbReference type="NCBI Taxonomy" id="135651"/>
    <lineage>
        <taxon>Eukaryota</taxon>
        <taxon>Metazoa</taxon>
        <taxon>Ecdysozoa</taxon>
        <taxon>Nematoda</taxon>
        <taxon>Chromadorea</taxon>
        <taxon>Rhabditida</taxon>
        <taxon>Rhabditina</taxon>
        <taxon>Rhabditomorpha</taxon>
        <taxon>Rhabditoidea</taxon>
        <taxon>Rhabditidae</taxon>
        <taxon>Peloderinae</taxon>
        <taxon>Caenorhabditis</taxon>
    </lineage>
</organism>
<name>G0N049_CAEBE</name>
<proteinExistence type="predicted"/>
<dbReference type="HOGENOM" id="CLU_1760410_0_0_1"/>
<dbReference type="Proteomes" id="UP000008068">
    <property type="component" value="Unassembled WGS sequence"/>
</dbReference>
<feature type="chain" id="PRO_5003405000" description="NTF2-like domain-containing protein" evidence="1">
    <location>
        <begin position="20"/>
        <end position="158"/>
    </location>
</feature>
<dbReference type="InParanoid" id="G0N049"/>
<protein>
    <recommendedName>
        <fullName evidence="2">NTF2-like domain-containing protein</fullName>
    </recommendedName>
</protein>
<dbReference type="AlphaFoldDB" id="G0N049"/>